<evidence type="ECO:0000313" key="2">
    <source>
        <dbReference type="Proteomes" id="UP000011115"/>
    </source>
</evidence>
<gene>
    <name evidence="1" type="primary">LOC102592667</name>
</gene>
<reference evidence="2" key="1">
    <citation type="journal article" date="2011" name="Nature">
        <title>Genome sequence and analysis of the tuber crop potato.</title>
        <authorList>
            <consortium name="The Potato Genome Sequencing Consortium"/>
        </authorList>
    </citation>
    <scope>NUCLEOTIDE SEQUENCE [LARGE SCALE GENOMIC DNA]</scope>
    <source>
        <strain evidence="2">cv. DM1-3 516 R44</strain>
    </source>
</reference>
<proteinExistence type="predicted"/>
<dbReference type="EnsemblPlants" id="PGSC0003DMT400013982">
    <property type="protein sequence ID" value="PGSC0003DMT400013982"/>
    <property type="gene ID" value="PGSC0003DMG401005482"/>
</dbReference>
<accession>M1A3L3</accession>
<dbReference type="EnsemblPlants" id="PGSC0003DMT400013985">
    <property type="protein sequence ID" value="PGSC0003DMT400013985"/>
    <property type="gene ID" value="PGSC0003DMG401005482"/>
</dbReference>
<reference evidence="1" key="2">
    <citation type="submission" date="2015-06" db="UniProtKB">
        <authorList>
            <consortium name="EnsemblPlants"/>
        </authorList>
    </citation>
    <scope>IDENTIFICATION</scope>
    <source>
        <strain evidence="1">DM1-3 516 R44</strain>
    </source>
</reference>
<dbReference type="AlphaFoldDB" id="M1A3L3"/>
<dbReference type="Proteomes" id="UP000011115">
    <property type="component" value="Unassembled WGS sequence"/>
</dbReference>
<organism evidence="1 2">
    <name type="scientific">Solanum tuberosum</name>
    <name type="common">Potato</name>
    <dbReference type="NCBI Taxonomy" id="4113"/>
    <lineage>
        <taxon>Eukaryota</taxon>
        <taxon>Viridiplantae</taxon>
        <taxon>Streptophyta</taxon>
        <taxon>Embryophyta</taxon>
        <taxon>Tracheophyta</taxon>
        <taxon>Spermatophyta</taxon>
        <taxon>Magnoliopsida</taxon>
        <taxon>eudicotyledons</taxon>
        <taxon>Gunneridae</taxon>
        <taxon>Pentapetalae</taxon>
        <taxon>asterids</taxon>
        <taxon>lamiids</taxon>
        <taxon>Solanales</taxon>
        <taxon>Solanaceae</taxon>
        <taxon>Solanoideae</taxon>
        <taxon>Solaneae</taxon>
        <taxon>Solanum</taxon>
    </lineage>
</organism>
<dbReference type="ExpressionAtlas" id="M1A3L3">
    <property type="expression patterns" value="baseline and differential"/>
</dbReference>
<keyword evidence="2" id="KW-1185">Reference proteome</keyword>
<evidence type="ECO:0000313" key="1">
    <source>
        <dbReference type="EnsemblPlants" id="PGSC0003DMT400013985"/>
    </source>
</evidence>
<protein>
    <submittedName>
        <fullName evidence="1">E2F4,5</fullName>
    </submittedName>
</protein>
<dbReference type="Gramene" id="PGSC0003DMT400013982">
    <property type="protein sequence ID" value="PGSC0003DMT400013982"/>
    <property type="gene ID" value="PGSC0003DMG401005482"/>
</dbReference>
<sequence>MDAISDEFYAHLALVPYNQAKKDQKNTKETKTRKLEGTISATKAFFLKRRNR</sequence>
<dbReference type="HOGENOM" id="CLU_3091117_0_0_1"/>
<dbReference type="Gramene" id="PGSC0003DMT400013985">
    <property type="protein sequence ID" value="PGSC0003DMT400013985"/>
    <property type="gene ID" value="PGSC0003DMG401005482"/>
</dbReference>
<name>M1A3L3_SOLTU</name>